<gene>
    <name evidence="2" type="ORF">DFR52_104500</name>
</gene>
<protein>
    <submittedName>
        <fullName evidence="2">Uncharacterized protein DUF2272</fullName>
    </submittedName>
</protein>
<sequence length="663" mass="71131">MAIMTATRTLRDAPFGASLGIEAVAGVRVRIVDAATTPFWTRIELIESTIDPKPQGWVSAQAVNADADAIGPLDKVIFARECVFEGGSFGVLAHYLMAVAQMRTNVTDGPQSGDADYGPFALSTAEWDLFGSLEEFDFNMSAENYRNWTAQCMVFAAMTNVMQRKLAGLLANQPTAAQMALAQMIGTEASFRSIRAPEKPVMDVVAAVTDDLLSAEAIDRTRLPLRYKDYLDGKTGEEVLSAITAALQTSLDETRSVIAGAGAQPIEFPSGPVGEATSSSDFVTAKLTAPKTVTYTAADGSVMVRKGGSIAWRQNNPGNIRPGNFSTTHGAIGEAGNFAIFPSESVGFDAILQLLSGPSYRDLTLEKAMLKYAPPEDSNNTEQYIVAIVSQTGIARDRVVSGMSREELTAFGKAIQKHEGWTVGSETFTPGPDGAVSGLGVTADAIVLAATQEWERWGKSTWNTITGAKAIGKTETSPGFADFVYETYYKTVVKSPDPTKKAKMLRRIQELDTPTYPWSAITISYIMKTAGFTKAQFEFSEGHSRYIRNAVAAKGVDTAASYWGFRITDAVPTVGDLVGCARNSNGTPVSHAAGQAWYDKTGDYSSHADIVVAVRPGEIDVIGGNVSNSVTMKTLKCDPVSGKLTDMSHPWFVVMKRRLPAPS</sequence>
<dbReference type="EMBL" id="QGTR01000004">
    <property type="protein sequence ID" value="PWV99207.1"/>
    <property type="molecule type" value="Genomic_DNA"/>
</dbReference>
<reference evidence="2 3" key="1">
    <citation type="submission" date="2018-05" db="EMBL/GenBank/DDBJ databases">
        <title>Genomic Encyclopedia of Type Strains, Phase IV (KMG-IV): sequencing the most valuable type-strain genomes for metagenomic binning, comparative biology and taxonomic classification.</title>
        <authorList>
            <person name="Goeker M."/>
        </authorList>
    </citation>
    <scope>NUCLEOTIDE SEQUENCE [LARGE SCALE GENOMIC DNA]</scope>
    <source>
        <strain evidence="2 3">DSM 16791</strain>
    </source>
</reference>
<evidence type="ECO:0000259" key="1">
    <source>
        <dbReference type="Pfam" id="PF10030"/>
    </source>
</evidence>
<feature type="domain" description="DUF2272" evidence="1">
    <location>
        <begin position="503"/>
        <end position="655"/>
    </location>
</feature>
<organism evidence="2 3">
    <name type="scientific">Hoeflea marina</name>
    <dbReference type="NCBI Taxonomy" id="274592"/>
    <lineage>
        <taxon>Bacteria</taxon>
        <taxon>Pseudomonadati</taxon>
        <taxon>Pseudomonadota</taxon>
        <taxon>Alphaproteobacteria</taxon>
        <taxon>Hyphomicrobiales</taxon>
        <taxon>Rhizobiaceae</taxon>
        <taxon>Hoeflea</taxon>
    </lineage>
</organism>
<dbReference type="Proteomes" id="UP000246352">
    <property type="component" value="Unassembled WGS sequence"/>
</dbReference>
<accession>A0A317PJ13</accession>
<evidence type="ECO:0000313" key="2">
    <source>
        <dbReference type="EMBL" id="PWV99207.1"/>
    </source>
</evidence>
<name>A0A317PJ13_9HYPH</name>
<evidence type="ECO:0000313" key="3">
    <source>
        <dbReference type="Proteomes" id="UP000246352"/>
    </source>
</evidence>
<proteinExistence type="predicted"/>
<dbReference type="OrthoDB" id="5395100at2"/>
<keyword evidence="3" id="KW-1185">Reference proteome</keyword>
<comment type="caution">
    <text evidence="2">The sequence shown here is derived from an EMBL/GenBank/DDBJ whole genome shotgun (WGS) entry which is preliminary data.</text>
</comment>
<dbReference type="RefSeq" id="WP_110033342.1">
    <property type="nucleotide sequence ID" value="NZ_QGTR01000004.1"/>
</dbReference>
<dbReference type="InterPro" id="IPR019262">
    <property type="entry name" value="DUF2272"/>
</dbReference>
<dbReference type="AlphaFoldDB" id="A0A317PJ13"/>
<dbReference type="Pfam" id="PF10030">
    <property type="entry name" value="DUF2272"/>
    <property type="match status" value="1"/>
</dbReference>